<feature type="compositionally biased region" description="Acidic residues" evidence="3">
    <location>
        <begin position="307"/>
        <end position="317"/>
    </location>
</feature>
<feature type="compositionally biased region" description="Low complexity" evidence="3">
    <location>
        <begin position="9"/>
        <end position="22"/>
    </location>
</feature>
<evidence type="ECO:0000256" key="1">
    <source>
        <dbReference type="ARBA" id="ARBA00010820"/>
    </source>
</evidence>
<feature type="compositionally biased region" description="Pro residues" evidence="3">
    <location>
        <begin position="47"/>
        <end position="62"/>
    </location>
</feature>
<feature type="coiled-coil region" evidence="2">
    <location>
        <begin position="375"/>
        <end position="402"/>
    </location>
</feature>
<organism evidence="5 6">
    <name type="scientific">Phoenix dactylifera</name>
    <name type="common">Date palm</name>
    <dbReference type="NCBI Taxonomy" id="42345"/>
    <lineage>
        <taxon>Eukaryota</taxon>
        <taxon>Viridiplantae</taxon>
        <taxon>Streptophyta</taxon>
        <taxon>Embryophyta</taxon>
        <taxon>Tracheophyta</taxon>
        <taxon>Spermatophyta</taxon>
        <taxon>Magnoliopsida</taxon>
        <taxon>Liliopsida</taxon>
        <taxon>Arecaceae</taxon>
        <taxon>Coryphoideae</taxon>
        <taxon>Phoeniceae</taxon>
        <taxon>Phoenix</taxon>
    </lineage>
</organism>
<proteinExistence type="inferred from homology"/>
<feature type="region of interest" description="Disordered" evidence="3">
    <location>
        <begin position="1"/>
        <end position="195"/>
    </location>
</feature>
<feature type="coiled-coil region" evidence="2">
    <location>
        <begin position="240"/>
        <end position="267"/>
    </location>
</feature>
<protein>
    <submittedName>
        <fullName evidence="6">STOREKEEPER protein-like</fullName>
    </submittedName>
</protein>
<feature type="region of interest" description="Disordered" evidence="3">
    <location>
        <begin position="300"/>
        <end position="333"/>
    </location>
</feature>
<dbReference type="OrthoDB" id="661680at2759"/>
<keyword evidence="5" id="KW-1185">Reference proteome</keyword>
<dbReference type="KEGG" id="pda:103718514"/>
<evidence type="ECO:0000256" key="3">
    <source>
        <dbReference type="SAM" id="MobiDB-lite"/>
    </source>
</evidence>
<dbReference type="Proteomes" id="UP000228380">
    <property type="component" value="Chromosome 1"/>
</dbReference>
<dbReference type="GO" id="GO:0005634">
    <property type="term" value="C:nucleus"/>
    <property type="evidence" value="ECO:0007669"/>
    <property type="project" value="TreeGrafter"/>
</dbReference>
<dbReference type="PANTHER" id="PTHR31662:SF33">
    <property type="entry name" value="DNA-BINDING STOREKEEPER PROTEIN TRANSCRIPTIONAL REGULATOR-LIKE PROTEIN"/>
    <property type="match status" value="1"/>
</dbReference>
<evidence type="ECO:0000256" key="2">
    <source>
        <dbReference type="SAM" id="Coils"/>
    </source>
</evidence>
<evidence type="ECO:0000313" key="6">
    <source>
        <dbReference type="RefSeq" id="XP_008805601.1"/>
    </source>
</evidence>
<feature type="compositionally biased region" description="Acidic residues" evidence="3">
    <location>
        <begin position="128"/>
        <end position="138"/>
    </location>
</feature>
<dbReference type="Pfam" id="PF04504">
    <property type="entry name" value="GeBP-like_DBD"/>
    <property type="match status" value="1"/>
</dbReference>
<accession>A0A8B7CSJ9</accession>
<keyword evidence="2" id="KW-0175">Coiled coil</keyword>
<comment type="similarity">
    <text evidence="1">Belongs to the GeBP family.</text>
</comment>
<evidence type="ECO:0000259" key="4">
    <source>
        <dbReference type="Pfam" id="PF04504"/>
    </source>
</evidence>
<dbReference type="AlphaFoldDB" id="A0A8B7CSJ9"/>
<dbReference type="InterPro" id="IPR053932">
    <property type="entry name" value="GeBP-like_DBD"/>
</dbReference>
<feature type="compositionally biased region" description="Acidic residues" evidence="3">
    <location>
        <begin position="70"/>
        <end position="88"/>
    </location>
</feature>
<feature type="domain" description="Glabrous enhancer-binding protein-like DBD" evidence="4">
    <location>
        <begin position="198"/>
        <end position="293"/>
    </location>
</feature>
<evidence type="ECO:0000313" key="5">
    <source>
        <dbReference type="Proteomes" id="UP000228380"/>
    </source>
</evidence>
<dbReference type="GeneID" id="103718514"/>
<sequence length="431" mass="46489">MAPKRPAVEATSSSSSDEAASSSDEEHEEVPLSSPSPDKSTVQKKPTNPPAPAPQAPKPHPSQRPAAASSDEDEDDSEDEEETSASESDDGRTKKQPSPPPQTQPPLPKPASQPTASGSSDGSGSGSDSEEESSDEEPAPVRRPSRGADPSIKPISSKPMDEAPQPKKPAAASPSLKKKAKTSEPSENDGGAQKRPLFQRLWSLDDEIAILSGLVEYRSKKGTLPSSHEMDQLHNLIRGSLQVEVSNNQLNDKIRRLKKKFETSVARGKNGADPIFSKPQERTVFELSKKIWGAKKFISEDPRASSGEEEEGEESDSEMAGRQNVKEENAASPAAALKLHDGVSPAVPLANGSAKLRYPFLSGAVTKMANECKCGAAMKRALENLEDSKARAMEEKVKKLKMGEMKTHMRRMDLMKETVKHIFEALAKSDL</sequence>
<dbReference type="InterPro" id="IPR007592">
    <property type="entry name" value="GEBP"/>
</dbReference>
<reference evidence="6" key="2">
    <citation type="submission" date="2025-08" db="UniProtKB">
        <authorList>
            <consortium name="RefSeq"/>
        </authorList>
    </citation>
    <scope>IDENTIFICATION</scope>
    <source>
        <tissue evidence="6">Young leaves</tissue>
    </source>
</reference>
<reference evidence="5" key="1">
    <citation type="journal article" date="2019" name="Nat. Commun.">
        <title>Genome-wide association mapping of date palm fruit traits.</title>
        <authorList>
            <person name="Hazzouri K.M."/>
            <person name="Gros-Balthazard M."/>
            <person name="Flowers J.M."/>
            <person name="Copetti D."/>
            <person name="Lemansour A."/>
            <person name="Lebrun M."/>
            <person name="Masmoudi K."/>
            <person name="Ferrand S."/>
            <person name="Dhar M.I."/>
            <person name="Fresquez Z.A."/>
            <person name="Rosas U."/>
            <person name="Zhang J."/>
            <person name="Talag J."/>
            <person name="Lee S."/>
            <person name="Kudrna D."/>
            <person name="Powell R.F."/>
            <person name="Leitch I.J."/>
            <person name="Krueger R.R."/>
            <person name="Wing R.A."/>
            <person name="Amiri K.M.A."/>
            <person name="Purugganan M.D."/>
        </authorList>
    </citation>
    <scope>NUCLEOTIDE SEQUENCE [LARGE SCALE GENOMIC DNA]</scope>
    <source>
        <strain evidence="5">cv. Khalas</strain>
    </source>
</reference>
<name>A0A8B7CSJ9_PHODC</name>
<feature type="compositionally biased region" description="Pro residues" evidence="3">
    <location>
        <begin position="97"/>
        <end position="111"/>
    </location>
</feature>
<dbReference type="RefSeq" id="XP_008805601.1">
    <property type="nucleotide sequence ID" value="XM_008807379.4"/>
</dbReference>
<dbReference type="GO" id="GO:0006355">
    <property type="term" value="P:regulation of DNA-templated transcription"/>
    <property type="evidence" value="ECO:0007669"/>
    <property type="project" value="InterPro"/>
</dbReference>
<gene>
    <name evidence="6" type="primary">LOC103718514</name>
</gene>
<dbReference type="PANTHER" id="PTHR31662">
    <property type="entry name" value="BNAANNG10740D PROTEIN-RELATED"/>
    <property type="match status" value="1"/>
</dbReference>